<comment type="similarity">
    <text evidence="2 9">Belongs to the cytochrome P450 family.</text>
</comment>
<accession>A0A0D7A9C5</accession>
<keyword evidence="6 8" id="KW-0408">Iron</keyword>
<comment type="cofactor">
    <cofactor evidence="1 8">
        <name>heme</name>
        <dbReference type="ChEBI" id="CHEBI:30413"/>
    </cofactor>
</comment>
<evidence type="ECO:0000256" key="6">
    <source>
        <dbReference type="ARBA" id="ARBA00023004"/>
    </source>
</evidence>
<evidence type="ECO:0000256" key="5">
    <source>
        <dbReference type="ARBA" id="ARBA00023002"/>
    </source>
</evidence>
<reference evidence="11 12" key="1">
    <citation type="journal article" date="2015" name="Fungal Genet. Biol.">
        <title>Evolution of novel wood decay mechanisms in Agaricales revealed by the genome sequences of Fistulina hepatica and Cylindrobasidium torrendii.</title>
        <authorList>
            <person name="Floudas D."/>
            <person name="Held B.W."/>
            <person name="Riley R."/>
            <person name="Nagy L.G."/>
            <person name="Koehler G."/>
            <person name="Ransdell A.S."/>
            <person name="Younus H."/>
            <person name="Chow J."/>
            <person name="Chiniquy J."/>
            <person name="Lipzen A."/>
            <person name="Tritt A."/>
            <person name="Sun H."/>
            <person name="Haridas S."/>
            <person name="LaButti K."/>
            <person name="Ohm R.A."/>
            <person name="Kues U."/>
            <person name="Blanchette R.A."/>
            <person name="Grigoriev I.V."/>
            <person name="Minto R.E."/>
            <person name="Hibbett D.S."/>
        </authorList>
    </citation>
    <scope>NUCLEOTIDE SEQUENCE [LARGE SCALE GENOMIC DNA]</scope>
    <source>
        <strain evidence="11 12">ATCC 64428</strain>
    </source>
</reference>
<gene>
    <name evidence="11" type="ORF">FISHEDRAFT_66116</name>
</gene>
<dbReference type="GO" id="GO:0016705">
    <property type="term" value="F:oxidoreductase activity, acting on paired donors, with incorporation or reduction of molecular oxygen"/>
    <property type="evidence" value="ECO:0007669"/>
    <property type="project" value="InterPro"/>
</dbReference>
<dbReference type="InterPro" id="IPR002401">
    <property type="entry name" value="Cyt_P450_E_grp-I"/>
</dbReference>
<evidence type="ECO:0000256" key="3">
    <source>
        <dbReference type="ARBA" id="ARBA00022617"/>
    </source>
</evidence>
<dbReference type="InterPro" id="IPR001128">
    <property type="entry name" value="Cyt_P450"/>
</dbReference>
<dbReference type="PRINTS" id="PR00463">
    <property type="entry name" value="EP450I"/>
</dbReference>
<dbReference type="AlphaFoldDB" id="A0A0D7A9C5"/>
<protein>
    <submittedName>
        <fullName evidence="11">Cytochrome P450</fullName>
    </submittedName>
</protein>
<keyword evidence="10" id="KW-0472">Membrane</keyword>
<evidence type="ECO:0000256" key="2">
    <source>
        <dbReference type="ARBA" id="ARBA00010617"/>
    </source>
</evidence>
<dbReference type="PRINTS" id="PR00385">
    <property type="entry name" value="P450"/>
</dbReference>
<keyword evidence="7 9" id="KW-0503">Monooxygenase</keyword>
<dbReference type="GO" id="GO:0020037">
    <property type="term" value="F:heme binding"/>
    <property type="evidence" value="ECO:0007669"/>
    <property type="project" value="InterPro"/>
</dbReference>
<evidence type="ECO:0000313" key="12">
    <source>
        <dbReference type="Proteomes" id="UP000054144"/>
    </source>
</evidence>
<evidence type="ECO:0000256" key="1">
    <source>
        <dbReference type="ARBA" id="ARBA00001971"/>
    </source>
</evidence>
<keyword evidence="4 8" id="KW-0479">Metal-binding</keyword>
<dbReference type="PROSITE" id="PS00086">
    <property type="entry name" value="CYTOCHROME_P450"/>
    <property type="match status" value="1"/>
</dbReference>
<sequence length="506" mass="56530">MPYSVGVDAFLSAGAAVHIAFAVIALGVLSIFIRSLPEDENELDAPTYRPGLSFLHIGPFFRRRFDFINSGFRDTGKAIFQFRLLQNQVIVVSGESARRTFFAAKGFDLTEGFKILSGAIPMVRGVTSDLQVKRIAVIHRRLADVQKNPRLNELIPYILADCRDVMERWGSKNSFEPFDKIYELTFQLTVRSLSCIEIAEDASLVARLRVLYDRLDAGTTPATVLLPWLPTPAMIKKLWATKQIYDIITRAINARESGGQWHDDTLQMLLESGEDRLTVVGFILGLITAGARATGTTCSWLFVFLSAYPEWNQKVRQEIVSLLDRFQDTRGKSSEISSLSERLSTIPVEVWEDPNTTPVLDAMIKETLRVAQSNAAMRKNLGPTVYIDGKAVPTGAYVVYPFSDVHLDPQIYADPWTFNPMRPEPQAHLGYVGWGGGNTVCLGRRLAKMEMKLAAAMFVMGFRHQLVDSSGHPLNAAPVPDWNDILFCRPPSGSCSMTYERTDVRL</sequence>
<dbReference type="Proteomes" id="UP000054144">
    <property type="component" value="Unassembled WGS sequence"/>
</dbReference>
<dbReference type="PANTHER" id="PTHR24286:SF24">
    <property type="entry name" value="LANOSTEROL 14-ALPHA DEMETHYLASE"/>
    <property type="match status" value="1"/>
</dbReference>
<name>A0A0D7A9C5_9AGAR</name>
<proteinExistence type="inferred from homology"/>
<dbReference type="PANTHER" id="PTHR24286">
    <property type="entry name" value="CYTOCHROME P450 26"/>
    <property type="match status" value="1"/>
</dbReference>
<dbReference type="EMBL" id="KN881942">
    <property type="protein sequence ID" value="KIY47408.1"/>
    <property type="molecule type" value="Genomic_DNA"/>
</dbReference>
<evidence type="ECO:0000256" key="7">
    <source>
        <dbReference type="ARBA" id="ARBA00023033"/>
    </source>
</evidence>
<keyword evidence="12" id="KW-1185">Reference proteome</keyword>
<dbReference type="OrthoDB" id="1055148at2759"/>
<keyword evidence="10" id="KW-1133">Transmembrane helix</keyword>
<dbReference type="GO" id="GO:0005506">
    <property type="term" value="F:iron ion binding"/>
    <property type="evidence" value="ECO:0007669"/>
    <property type="project" value="InterPro"/>
</dbReference>
<evidence type="ECO:0000256" key="4">
    <source>
        <dbReference type="ARBA" id="ARBA00022723"/>
    </source>
</evidence>
<evidence type="ECO:0000256" key="8">
    <source>
        <dbReference type="PIRSR" id="PIRSR602401-1"/>
    </source>
</evidence>
<dbReference type="InterPro" id="IPR017972">
    <property type="entry name" value="Cyt_P450_CS"/>
</dbReference>
<dbReference type="GO" id="GO:0016125">
    <property type="term" value="P:sterol metabolic process"/>
    <property type="evidence" value="ECO:0007669"/>
    <property type="project" value="TreeGrafter"/>
</dbReference>
<organism evidence="11 12">
    <name type="scientific">Fistulina hepatica ATCC 64428</name>
    <dbReference type="NCBI Taxonomy" id="1128425"/>
    <lineage>
        <taxon>Eukaryota</taxon>
        <taxon>Fungi</taxon>
        <taxon>Dikarya</taxon>
        <taxon>Basidiomycota</taxon>
        <taxon>Agaricomycotina</taxon>
        <taxon>Agaricomycetes</taxon>
        <taxon>Agaricomycetidae</taxon>
        <taxon>Agaricales</taxon>
        <taxon>Fistulinaceae</taxon>
        <taxon>Fistulina</taxon>
    </lineage>
</organism>
<keyword evidence="10" id="KW-0812">Transmembrane</keyword>
<evidence type="ECO:0000313" key="11">
    <source>
        <dbReference type="EMBL" id="KIY47408.1"/>
    </source>
</evidence>
<evidence type="ECO:0000256" key="9">
    <source>
        <dbReference type="RuleBase" id="RU000461"/>
    </source>
</evidence>
<dbReference type="CDD" id="cd00302">
    <property type="entry name" value="cytochrome_P450"/>
    <property type="match status" value="1"/>
</dbReference>
<feature type="transmembrane region" description="Helical" evidence="10">
    <location>
        <begin position="12"/>
        <end position="33"/>
    </location>
</feature>
<feature type="binding site" description="axial binding residue" evidence="8">
    <location>
        <position position="441"/>
    </location>
    <ligand>
        <name>heme</name>
        <dbReference type="ChEBI" id="CHEBI:30413"/>
    </ligand>
    <ligandPart>
        <name>Fe</name>
        <dbReference type="ChEBI" id="CHEBI:18248"/>
    </ligandPart>
</feature>
<dbReference type="Pfam" id="PF00067">
    <property type="entry name" value="p450"/>
    <property type="match status" value="1"/>
</dbReference>
<dbReference type="SUPFAM" id="SSF48264">
    <property type="entry name" value="Cytochrome P450"/>
    <property type="match status" value="1"/>
</dbReference>
<dbReference type="InterPro" id="IPR036396">
    <property type="entry name" value="Cyt_P450_sf"/>
</dbReference>
<keyword evidence="3 8" id="KW-0349">Heme</keyword>
<evidence type="ECO:0000256" key="10">
    <source>
        <dbReference type="SAM" id="Phobius"/>
    </source>
</evidence>
<dbReference type="Gene3D" id="1.10.630.10">
    <property type="entry name" value="Cytochrome P450"/>
    <property type="match status" value="1"/>
</dbReference>
<keyword evidence="5 9" id="KW-0560">Oxidoreductase</keyword>
<dbReference type="GO" id="GO:0004497">
    <property type="term" value="F:monooxygenase activity"/>
    <property type="evidence" value="ECO:0007669"/>
    <property type="project" value="UniProtKB-KW"/>
</dbReference>